<comment type="caution">
    <text evidence="2">The sequence shown here is derived from an EMBL/GenBank/DDBJ whole genome shotgun (WGS) entry which is preliminary data.</text>
</comment>
<accession>A0A0F8ZRB5</accession>
<dbReference type="AlphaFoldDB" id="A0A0F8ZRB5"/>
<protein>
    <recommendedName>
        <fullName evidence="1">PcRGLX/YetA-like C-terminal alpha/alpha toroid domain-containing protein</fullName>
    </recommendedName>
</protein>
<name>A0A0F8ZRB5_9ZZZZ</name>
<feature type="non-terminal residue" evidence="2">
    <location>
        <position position="1"/>
    </location>
</feature>
<evidence type="ECO:0000313" key="2">
    <source>
        <dbReference type="EMBL" id="KKK96402.1"/>
    </source>
</evidence>
<dbReference type="InterPro" id="IPR048331">
    <property type="entry name" value="PcRGLX/YetA_3rd"/>
</dbReference>
<reference evidence="2" key="1">
    <citation type="journal article" date="2015" name="Nature">
        <title>Complex archaea that bridge the gap between prokaryotes and eukaryotes.</title>
        <authorList>
            <person name="Spang A."/>
            <person name="Saw J.H."/>
            <person name="Jorgensen S.L."/>
            <person name="Zaremba-Niedzwiedzka K."/>
            <person name="Martijn J."/>
            <person name="Lind A.E."/>
            <person name="van Eijk R."/>
            <person name="Schleper C."/>
            <person name="Guy L."/>
            <person name="Ettema T.J."/>
        </authorList>
    </citation>
    <scope>NUCLEOTIDE SEQUENCE</scope>
</reference>
<sequence>LKHYYSVMFDAVAMTHEANGLYGWVDWGDLPMCDRPTQGKFKMAMDGGVGWSNAERALAPYFYHYAAGGGRRFLDLGRAMVHHTIGIDTEHPGGDDKHGGYHRHNQVHWRHKGAGTRQGGFRGWHNYYWMTGDPEVGRLILREGIDSPAQRSQMDLRVERKSLTVGYDYQHCASHMLAHMCWITTGDWRYARAHRPIVKLWKICGERGQATRRGYLFFKVTDGEPVGYRLAGKGPQLGYWLTYGGDDLLLEWASLTGDPIAVDAILLQGKFHGTGSTARGVRSMYNSPEALYLGLAFLQPDHPHLKRLLTGRLWSHSNLAKFRAKGLKTTGRYKSAEDWDRYGTYMYRKNGFSIHGAEGLEVLHLMQAMALLKMSPKP</sequence>
<organism evidence="2">
    <name type="scientific">marine sediment metagenome</name>
    <dbReference type="NCBI Taxonomy" id="412755"/>
    <lineage>
        <taxon>unclassified sequences</taxon>
        <taxon>metagenomes</taxon>
        <taxon>ecological metagenomes</taxon>
    </lineage>
</organism>
<feature type="domain" description="PcRGLX/YetA-like C-terminal alpha/alpha toroid" evidence="1">
    <location>
        <begin position="13"/>
        <end position="155"/>
    </location>
</feature>
<proteinExistence type="predicted"/>
<evidence type="ECO:0000259" key="1">
    <source>
        <dbReference type="Pfam" id="PF21346"/>
    </source>
</evidence>
<dbReference type="Pfam" id="PF21346">
    <property type="entry name" value="PcRGLX_3rd"/>
    <property type="match status" value="1"/>
</dbReference>
<gene>
    <name evidence="2" type="ORF">LCGC14_2663120</name>
</gene>
<dbReference type="EMBL" id="LAZR01046505">
    <property type="protein sequence ID" value="KKK96402.1"/>
    <property type="molecule type" value="Genomic_DNA"/>
</dbReference>